<dbReference type="CDD" id="cd22762">
    <property type="entry name" value="OTU_fungi_OTU2-like"/>
    <property type="match status" value="1"/>
</dbReference>
<organism evidence="3 4">
    <name type="scientific">Magnusiomyces paraingens</name>
    <dbReference type="NCBI Taxonomy" id="2606893"/>
    <lineage>
        <taxon>Eukaryota</taxon>
        <taxon>Fungi</taxon>
        <taxon>Dikarya</taxon>
        <taxon>Ascomycota</taxon>
        <taxon>Saccharomycotina</taxon>
        <taxon>Dipodascomycetes</taxon>
        <taxon>Dipodascales</taxon>
        <taxon>Dipodascaceae</taxon>
        <taxon>Magnusiomyces</taxon>
    </lineage>
</organism>
<dbReference type="Proteomes" id="UP000398389">
    <property type="component" value="Unassembled WGS sequence"/>
</dbReference>
<evidence type="ECO:0000259" key="2">
    <source>
        <dbReference type="PROSITE" id="PS50802"/>
    </source>
</evidence>
<dbReference type="GO" id="GO:0004843">
    <property type="term" value="F:cysteine-type deubiquitinase activity"/>
    <property type="evidence" value="ECO:0007669"/>
    <property type="project" value="TreeGrafter"/>
</dbReference>
<feature type="domain" description="OTU" evidence="2">
    <location>
        <begin position="195"/>
        <end position="329"/>
    </location>
</feature>
<evidence type="ECO:0000256" key="1">
    <source>
        <dbReference type="SAM" id="MobiDB-lite"/>
    </source>
</evidence>
<dbReference type="PANTHER" id="PTHR12419">
    <property type="entry name" value="OTU DOMAIN CONTAINING PROTEIN"/>
    <property type="match status" value="1"/>
</dbReference>
<name>A0A5E8C5H5_9ASCO</name>
<evidence type="ECO:0000313" key="4">
    <source>
        <dbReference type="Proteomes" id="UP000398389"/>
    </source>
</evidence>
<dbReference type="InterPro" id="IPR049771">
    <property type="entry name" value="OTU2-like_OTU"/>
</dbReference>
<dbReference type="GeneID" id="43585127"/>
<evidence type="ECO:0000313" key="3">
    <source>
        <dbReference type="EMBL" id="VVT58652.1"/>
    </source>
</evidence>
<dbReference type="PROSITE" id="PS50802">
    <property type="entry name" value="OTU"/>
    <property type="match status" value="1"/>
</dbReference>
<protein>
    <recommendedName>
        <fullName evidence="2">OTU domain-containing protein</fullName>
    </recommendedName>
</protein>
<dbReference type="InterPro" id="IPR003323">
    <property type="entry name" value="OTU_dom"/>
</dbReference>
<dbReference type="SUPFAM" id="SSF54001">
    <property type="entry name" value="Cysteine proteinases"/>
    <property type="match status" value="1"/>
</dbReference>
<dbReference type="InterPro" id="IPR050704">
    <property type="entry name" value="Peptidase_C85-like"/>
</dbReference>
<dbReference type="PANTHER" id="PTHR12419:SF10">
    <property type="entry name" value="DEUBIQUITINASE OTUD6B"/>
    <property type="match status" value="1"/>
</dbReference>
<proteinExistence type="predicted"/>
<dbReference type="RefSeq" id="XP_031856918.1">
    <property type="nucleotide sequence ID" value="XM_032001027.1"/>
</dbReference>
<feature type="region of interest" description="Disordered" evidence="1">
    <location>
        <begin position="1"/>
        <end position="56"/>
    </location>
</feature>
<dbReference type="GO" id="GO:0016579">
    <property type="term" value="P:protein deubiquitination"/>
    <property type="evidence" value="ECO:0007669"/>
    <property type="project" value="TreeGrafter"/>
</dbReference>
<reference evidence="3 4" key="1">
    <citation type="submission" date="2019-09" db="EMBL/GenBank/DDBJ databases">
        <authorList>
            <person name="Brejova B."/>
        </authorList>
    </citation>
    <scope>NUCLEOTIDE SEQUENCE [LARGE SCALE GENOMIC DNA]</scope>
</reference>
<dbReference type="Gene3D" id="3.90.70.80">
    <property type="match status" value="1"/>
</dbReference>
<dbReference type="EMBL" id="CABVLU010000005">
    <property type="protein sequence ID" value="VVT58652.1"/>
    <property type="molecule type" value="Genomic_DNA"/>
</dbReference>
<dbReference type="InterPro" id="IPR038765">
    <property type="entry name" value="Papain-like_cys_pep_sf"/>
</dbReference>
<gene>
    <name evidence="3" type="ORF">SAPINGB_P006316</name>
</gene>
<dbReference type="AlphaFoldDB" id="A0A5E8C5H5"/>
<dbReference type="Pfam" id="PF02338">
    <property type="entry name" value="OTU"/>
    <property type="match status" value="1"/>
</dbReference>
<feature type="region of interest" description="Disordered" evidence="1">
    <location>
        <begin position="90"/>
        <end position="157"/>
    </location>
</feature>
<feature type="compositionally biased region" description="Acidic residues" evidence="1">
    <location>
        <begin position="99"/>
        <end position="113"/>
    </location>
</feature>
<sequence length="329" mass="37584">MSSEEDTREVLNTSSAPLETEEQARARHRREAKELVTKTTAMKKQATKGEKKKRKEINKQIETLEKEMKLRHQDELNDIKKQLAGLHISGTSASGTFDIVDDNDSNNDDDDEFSPEKLLAQIEQEKEESTPELPKPEPVTGEPKVKRNRRKEKLEAREAEKKKIIEEAEAEAANQVDYRKIEMESMDQLLKIKGLTVHEVAADGHCLFNSIADQLRVRRNIDKTVQELRTEAANHIRQHPDDFSPFLFDENTMTIRDIDEYTNELENTPLWGGDLEITAFAQIYDCPVSVLISGQSPLLINENGTHSELKLAYYKHSFGLGEHYNSVRG</sequence>
<keyword evidence="4" id="KW-1185">Reference proteome</keyword>
<dbReference type="OrthoDB" id="415023at2759"/>
<accession>A0A5E8C5H5</accession>